<evidence type="ECO:0000256" key="6">
    <source>
        <dbReference type="ARBA" id="ARBA00022859"/>
    </source>
</evidence>
<evidence type="ECO:0000259" key="13">
    <source>
        <dbReference type="PROSITE" id="PS50835"/>
    </source>
</evidence>
<evidence type="ECO:0000256" key="10">
    <source>
        <dbReference type="ARBA" id="ARBA00023319"/>
    </source>
</evidence>
<feature type="signal peptide" evidence="12">
    <location>
        <begin position="1"/>
        <end position="21"/>
    </location>
</feature>
<evidence type="ECO:0000256" key="4">
    <source>
        <dbReference type="ARBA" id="ARBA00022525"/>
    </source>
</evidence>
<feature type="domain" description="Ig-like" evidence="13">
    <location>
        <begin position="33"/>
        <end position="125"/>
    </location>
</feature>
<dbReference type="GO" id="GO:0019814">
    <property type="term" value="C:immunoglobulin complex"/>
    <property type="evidence" value="ECO:0007669"/>
    <property type="project" value="UniProtKB-KW"/>
</dbReference>
<evidence type="ECO:0000256" key="12">
    <source>
        <dbReference type="SAM" id="SignalP"/>
    </source>
</evidence>
<keyword evidence="15" id="KW-1185">Reference proteome</keyword>
<dbReference type="GO" id="GO:0005886">
    <property type="term" value="C:plasma membrane"/>
    <property type="evidence" value="ECO:0007669"/>
    <property type="project" value="UniProtKB-SubCell"/>
</dbReference>
<feature type="chain" id="PRO_5044286413" description="Ig-like domain-containing protein" evidence="12">
    <location>
        <begin position="22"/>
        <end position="125"/>
    </location>
</feature>
<keyword evidence="3" id="KW-1003">Cell membrane</keyword>
<evidence type="ECO:0000256" key="11">
    <source>
        <dbReference type="ARBA" id="ARBA00043265"/>
    </source>
</evidence>
<dbReference type="Ensembl" id="ENSELUT00000096326.1">
    <property type="protein sequence ID" value="ENSELUP00000080709.1"/>
    <property type="gene ID" value="ENSELUG00000037653.1"/>
</dbReference>
<evidence type="ECO:0000256" key="9">
    <source>
        <dbReference type="ARBA" id="ARBA00023157"/>
    </source>
</evidence>
<keyword evidence="6" id="KW-0391">Immunity</keyword>
<dbReference type="Pfam" id="PF07686">
    <property type="entry name" value="V-set"/>
    <property type="match status" value="1"/>
</dbReference>
<dbReference type="PROSITE" id="PS50835">
    <property type="entry name" value="IG_LIKE"/>
    <property type="match status" value="1"/>
</dbReference>
<protein>
    <recommendedName>
        <fullName evidence="13">Ig-like domain-containing protein</fullName>
    </recommendedName>
</protein>
<evidence type="ECO:0000256" key="3">
    <source>
        <dbReference type="ARBA" id="ARBA00022475"/>
    </source>
</evidence>
<name>A0AAY5JWA5_ESOLU</name>
<reference evidence="14" key="3">
    <citation type="submission" date="2025-09" db="UniProtKB">
        <authorList>
            <consortium name="Ensembl"/>
        </authorList>
    </citation>
    <scope>IDENTIFICATION</scope>
</reference>
<evidence type="ECO:0000256" key="7">
    <source>
        <dbReference type="ARBA" id="ARBA00023130"/>
    </source>
</evidence>
<dbReference type="SMART" id="SM00406">
    <property type="entry name" value="IGv"/>
    <property type="match status" value="1"/>
</dbReference>
<evidence type="ECO:0000256" key="1">
    <source>
        <dbReference type="ARBA" id="ARBA00004236"/>
    </source>
</evidence>
<evidence type="ECO:0000313" key="14">
    <source>
        <dbReference type="Ensembl" id="ENSELUP00000080709.1"/>
    </source>
</evidence>
<keyword evidence="11" id="KW-1280">Immunoglobulin</keyword>
<dbReference type="Gene3D" id="2.60.40.10">
    <property type="entry name" value="Immunoglobulins"/>
    <property type="match status" value="1"/>
</dbReference>
<evidence type="ECO:0000256" key="5">
    <source>
        <dbReference type="ARBA" id="ARBA00022729"/>
    </source>
</evidence>
<dbReference type="GO" id="GO:0002250">
    <property type="term" value="P:adaptive immune response"/>
    <property type="evidence" value="ECO:0007669"/>
    <property type="project" value="UniProtKB-KW"/>
</dbReference>
<keyword evidence="8" id="KW-0472">Membrane</keyword>
<keyword evidence="10" id="KW-0393">Immunoglobulin domain</keyword>
<dbReference type="SUPFAM" id="SSF48726">
    <property type="entry name" value="Immunoglobulin"/>
    <property type="match status" value="1"/>
</dbReference>
<dbReference type="PANTHER" id="PTHR23266">
    <property type="entry name" value="IMMUNOGLOBULIN HEAVY CHAIN"/>
    <property type="match status" value="1"/>
</dbReference>
<dbReference type="Proteomes" id="UP000265140">
    <property type="component" value="Chromosome 11"/>
</dbReference>
<dbReference type="InterPro" id="IPR007110">
    <property type="entry name" value="Ig-like_dom"/>
</dbReference>
<reference evidence="14 15" key="1">
    <citation type="submission" date="2020-02" db="EMBL/GenBank/DDBJ databases">
        <title>Esox lucius (northern pike) genome, fEsoLuc1, primary haplotype.</title>
        <authorList>
            <person name="Myers G."/>
            <person name="Karagic N."/>
            <person name="Meyer A."/>
            <person name="Pippel M."/>
            <person name="Reichard M."/>
            <person name="Winkler S."/>
            <person name="Tracey A."/>
            <person name="Sims Y."/>
            <person name="Howe K."/>
            <person name="Rhie A."/>
            <person name="Formenti G."/>
            <person name="Durbin R."/>
            <person name="Fedrigo O."/>
            <person name="Jarvis E.D."/>
        </authorList>
    </citation>
    <scope>NUCLEOTIDE SEQUENCE [LARGE SCALE GENOMIC DNA]</scope>
</reference>
<reference evidence="14" key="2">
    <citation type="submission" date="2025-08" db="UniProtKB">
        <authorList>
            <consortium name="Ensembl"/>
        </authorList>
    </citation>
    <scope>IDENTIFICATION</scope>
</reference>
<keyword evidence="9" id="KW-1015">Disulfide bond</keyword>
<comment type="subcellular location">
    <subcellularLocation>
        <location evidence="1">Cell membrane</location>
    </subcellularLocation>
    <subcellularLocation>
        <location evidence="2">Secreted</location>
    </subcellularLocation>
</comment>
<proteinExistence type="predicted"/>
<dbReference type="InterPro" id="IPR013106">
    <property type="entry name" value="Ig_V-set"/>
</dbReference>
<organism evidence="14 15">
    <name type="scientific">Esox lucius</name>
    <name type="common">Northern pike</name>
    <dbReference type="NCBI Taxonomy" id="8010"/>
    <lineage>
        <taxon>Eukaryota</taxon>
        <taxon>Metazoa</taxon>
        <taxon>Chordata</taxon>
        <taxon>Craniata</taxon>
        <taxon>Vertebrata</taxon>
        <taxon>Euteleostomi</taxon>
        <taxon>Actinopterygii</taxon>
        <taxon>Neopterygii</taxon>
        <taxon>Teleostei</taxon>
        <taxon>Protacanthopterygii</taxon>
        <taxon>Esociformes</taxon>
        <taxon>Esocidae</taxon>
        <taxon>Esox</taxon>
    </lineage>
</organism>
<keyword evidence="4" id="KW-0964">Secreted</keyword>
<keyword evidence="5 12" id="KW-0732">Signal</keyword>
<dbReference type="GO" id="GO:0005576">
    <property type="term" value="C:extracellular region"/>
    <property type="evidence" value="ECO:0007669"/>
    <property type="project" value="UniProtKB-SubCell"/>
</dbReference>
<evidence type="ECO:0000313" key="15">
    <source>
        <dbReference type="Proteomes" id="UP000265140"/>
    </source>
</evidence>
<dbReference type="InterPro" id="IPR050199">
    <property type="entry name" value="IgHV"/>
</dbReference>
<dbReference type="InterPro" id="IPR036179">
    <property type="entry name" value="Ig-like_dom_sf"/>
</dbReference>
<evidence type="ECO:0000256" key="2">
    <source>
        <dbReference type="ARBA" id="ARBA00004613"/>
    </source>
</evidence>
<sequence>MELISHWSLVVMVIFIHGVCCDIRLDQSPSQVIKPGDPVKLSCKTSGFQMTSFFMAWIRQKPGKGLEWIGTINCGSGSDPDYADSLKGQFTLTEDVPTSTQFLEANNLRAEDTAVYYCARQTLFW</sequence>
<accession>A0AAY5JWA5</accession>
<dbReference type="FunFam" id="2.60.40.10:FF:001072">
    <property type="entry name" value="Immunoglobulin heavy variable V1-24"/>
    <property type="match status" value="1"/>
</dbReference>
<evidence type="ECO:0000256" key="8">
    <source>
        <dbReference type="ARBA" id="ARBA00023136"/>
    </source>
</evidence>
<dbReference type="InterPro" id="IPR013783">
    <property type="entry name" value="Ig-like_fold"/>
</dbReference>
<dbReference type="GeneTree" id="ENSGT00940000163849"/>
<dbReference type="AlphaFoldDB" id="A0AAY5JWA5"/>
<keyword evidence="7" id="KW-1064">Adaptive immunity</keyword>